<dbReference type="Proteomes" id="UP001139646">
    <property type="component" value="Unassembled WGS sequence"/>
</dbReference>
<accession>A0ABS9X8H9</accession>
<dbReference type="RefSeq" id="WP_242288706.1">
    <property type="nucleotide sequence ID" value="NZ_JAKKSL010000006.1"/>
</dbReference>
<keyword evidence="2" id="KW-1185">Reference proteome</keyword>
<reference evidence="1" key="1">
    <citation type="submission" date="2022-01" db="EMBL/GenBank/DDBJ databases">
        <title>Colwellia maritima, isolated from seawater.</title>
        <authorList>
            <person name="Kristyanto S."/>
            <person name="Jung J."/>
            <person name="Jeon C.O."/>
        </authorList>
    </citation>
    <scope>NUCLEOTIDE SEQUENCE</scope>
    <source>
        <strain evidence="1">MSW7</strain>
    </source>
</reference>
<proteinExistence type="predicted"/>
<evidence type="ECO:0008006" key="3">
    <source>
        <dbReference type="Google" id="ProtNLM"/>
    </source>
</evidence>
<organism evidence="1 2">
    <name type="scientific">Colwellia maritima</name>
    <dbReference type="NCBI Taxonomy" id="2912588"/>
    <lineage>
        <taxon>Bacteria</taxon>
        <taxon>Pseudomonadati</taxon>
        <taxon>Pseudomonadota</taxon>
        <taxon>Gammaproteobacteria</taxon>
        <taxon>Alteromonadales</taxon>
        <taxon>Colwelliaceae</taxon>
        <taxon>Colwellia</taxon>
    </lineage>
</organism>
<comment type="caution">
    <text evidence="1">The sequence shown here is derived from an EMBL/GenBank/DDBJ whole genome shotgun (WGS) entry which is preliminary data.</text>
</comment>
<dbReference type="SUPFAM" id="SSF53850">
    <property type="entry name" value="Periplasmic binding protein-like II"/>
    <property type="match status" value="1"/>
</dbReference>
<evidence type="ECO:0000313" key="1">
    <source>
        <dbReference type="EMBL" id="MCI2285791.1"/>
    </source>
</evidence>
<sequence length="276" mass="31929">MLAVFAFKAYSVDIVKLQLQQYSKNKAAHNSDVIRRALEITEPEYGAFDLQLVEITMSGGRMILSGLTGKLVNTLILPGNARWDKQHIAIRIPIRLGLLGYRLLLINKVDLPKFEKINTLQELKELTAGLTNYWETTKILKHGGYKVMETGHFDGLFLMLDKHRFDYLPRSIYEIYAELEERKDTLENVVVEPTIALNIPMLSYVYVSPSEPRIAKRIKSGLQKLLANGELKELLYKHYGDDIIRANLQGRKIFQIENNYYNHDDNEYNNYLLYSK</sequence>
<name>A0ABS9X8H9_9GAMM</name>
<gene>
    <name evidence="1" type="ORF">L3081_23430</name>
</gene>
<dbReference type="EMBL" id="JAKKSL010000006">
    <property type="protein sequence ID" value="MCI2285791.1"/>
    <property type="molecule type" value="Genomic_DNA"/>
</dbReference>
<evidence type="ECO:0000313" key="2">
    <source>
        <dbReference type="Proteomes" id="UP001139646"/>
    </source>
</evidence>
<protein>
    <recommendedName>
        <fullName evidence="3">Solute-binding protein family 3/N-terminal domain-containing protein</fullName>
    </recommendedName>
</protein>